<dbReference type="GO" id="GO:0030435">
    <property type="term" value="P:sporulation resulting in formation of a cellular spore"/>
    <property type="evidence" value="ECO:0007669"/>
    <property type="project" value="UniProtKB-KW"/>
</dbReference>
<name>A0A6A6VYF6_9PEZI</name>
<dbReference type="InterPro" id="IPR036887">
    <property type="entry name" value="HTH_APSES_sf"/>
</dbReference>
<evidence type="ECO:0000313" key="5">
    <source>
        <dbReference type="EMBL" id="KAF2755303.1"/>
    </source>
</evidence>
<organism evidence="5 6">
    <name type="scientific">Pseudovirgaria hyperparasitica</name>
    <dbReference type="NCBI Taxonomy" id="470096"/>
    <lineage>
        <taxon>Eukaryota</taxon>
        <taxon>Fungi</taxon>
        <taxon>Dikarya</taxon>
        <taxon>Ascomycota</taxon>
        <taxon>Pezizomycotina</taxon>
        <taxon>Dothideomycetes</taxon>
        <taxon>Dothideomycetes incertae sedis</taxon>
        <taxon>Acrospermales</taxon>
        <taxon>Acrospermaceae</taxon>
        <taxon>Pseudovirgaria</taxon>
    </lineage>
</organism>
<dbReference type="GO" id="GO:0070197">
    <property type="term" value="P:meiotic attachment of telomere to nuclear envelope"/>
    <property type="evidence" value="ECO:0007669"/>
    <property type="project" value="InterPro"/>
</dbReference>
<feature type="compositionally biased region" description="Basic residues" evidence="3">
    <location>
        <begin position="227"/>
        <end position="238"/>
    </location>
</feature>
<gene>
    <name evidence="5" type="ORF">EJ05DRAFT_97585</name>
</gene>
<feature type="region of interest" description="Disordered" evidence="3">
    <location>
        <begin position="171"/>
        <end position="247"/>
    </location>
</feature>
<dbReference type="PANTHER" id="PTHR38044:SF1">
    <property type="entry name" value="BOUQUET FORMATION PROTEIN 4"/>
    <property type="match status" value="1"/>
</dbReference>
<dbReference type="GO" id="GO:1990862">
    <property type="term" value="C:nuclear membrane complex Bqt3-Bqt4"/>
    <property type="evidence" value="ECO:0007669"/>
    <property type="project" value="InterPro"/>
</dbReference>
<dbReference type="GO" id="GO:0044820">
    <property type="term" value="P:mitotic telomere tethering at nuclear periphery"/>
    <property type="evidence" value="ECO:0007669"/>
    <property type="project" value="TreeGrafter"/>
</dbReference>
<keyword evidence="1" id="KW-0749">Sporulation</keyword>
<dbReference type="PROSITE" id="PS51299">
    <property type="entry name" value="HTH_APSES"/>
    <property type="match status" value="1"/>
</dbReference>
<proteinExistence type="predicted"/>
<dbReference type="GeneID" id="54491166"/>
<dbReference type="SMART" id="SM01252">
    <property type="entry name" value="KilA-N"/>
    <property type="match status" value="1"/>
</dbReference>
<dbReference type="RefSeq" id="XP_033597754.1">
    <property type="nucleotide sequence ID" value="XM_033750112.1"/>
</dbReference>
<dbReference type="FunFam" id="3.10.260.10:FF:000002">
    <property type="entry name" value="APSES transcription factor, putative"/>
    <property type="match status" value="1"/>
</dbReference>
<dbReference type="AlphaFoldDB" id="A0A6A6VYF6"/>
<accession>A0A6A6VYF6</accession>
<feature type="compositionally biased region" description="Basic and acidic residues" evidence="3">
    <location>
        <begin position="171"/>
        <end position="182"/>
    </location>
</feature>
<sequence length="413" mass="44465">MPATRVLPKAFNPLVDQSHAPTLEQLIERRRLGRTNLSAKPGQVGVANASKQENLGPFDYAHLRVPLPKDLKGSGIFSIGKSNNLWPESYFLMRRSSDGYVSATGMFKAAFPWAKVEEEEAERAYHKTLGSAGHEEVAGNVWIHPEDAFELSKEYNMTNWVLALLDPEPIEKGTKSPERDEIATPPRFILKDVKLPPPASSTRGSTRKRSTRSASPSKIATPVRKMASPRKPRTSRRKKAEDDAASVASSVLQSAIENGTSATDSVDGGPVNGVAESVKVNIDEVVTKEGDKEITKTSVVIDMPAGHPDLPLPENTEDMMAAAKAIVEKATAEDAKSAATNGIKPTRKRKATEVEADDQLAEASGAAKPSEPSTQGATKKSKTQPTKRETVRTRALIGAGLTLAIGAAIPYFL</sequence>
<feature type="domain" description="HTH APSES-type" evidence="4">
    <location>
        <begin position="66"/>
        <end position="177"/>
    </location>
</feature>
<dbReference type="Gene3D" id="3.10.260.10">
    <property type="entry name" value="Transcription regulator HTH, APSES-type DNA-binding domain"/>
    <property type="match status" value="1"/>
</dbReference>
<evidence type="ECO:0000313" key="6">
    <source>
        <dbReference type="Proteomes" id="UP000799437"/>
    </source>
</evidence>
<dbReference type="GO" id="GO:0048315">
    <property type="term" value="P:conidium formation"/>
    <property type="evidence" value="ECO:0007669"/>
    <property type="project" value="UniProtKB-KW"/>
</dbReference>
<feature type="region of interest" description="Disordered" evidence="3">
    <location>
        <begin position="335"/>
        <end position="391"/>
    </location>
</feature>
<dbReference type="InterPro" id="IPR037548">
    <property type="entry name" value="Bqt4"/>
</dbReference>
<dbReference type="Proteomes" id="UP000799437">
    <property type="component" value="Unassembled WGS sequence"/>
</dbReference>
<dbReference type="InterPro" id="IPR018004">
    <property type="entry name" value="KilA/APSES_HTH"/>
</dbReference>
<dbReference type="EMBL" id="ML996577">
    <property type="protein sequence ID" value="KAF2755303.1"/>
    <property type="molecule type" value="Genomic_DNA"/>
</dbReference>
<dbReference type="OrthoDB" id="5346159at2759"/>
<evidence type="ECO:0000256" key="3">
    <source>
        <dbReference type="SAM" id="MobiDB-lite"/>
    </source>
</evidence>
<reference evidence="5" key="1">
    <citation type="journal article" date="2020" name="Stud. Mycol.">
        <title>101 Dothideomycetes genomes: a test case for predicting lifestyles and emergence of pathogens.</title>
        <authorList>
            <person name="Haridas S."/>
            <person name="Albert R."/>
            <person name="Binder M."/>
            <person name="Bloem J."/>
            <person name="Labutti K."/>
            <person name="Salamov A."/>
            <person name="Andreopoulos B."/>
            <person name="Baker S."/>
            <person name="Barry K."/>
            <person name="Bills G."/>
            <person name="Bluhm B."/>
            <person name="Cannon C."/>
            <person name="Castanera R."/>
            <person name="Culley D."/>
            <person name="Daum C."/>
            <person name="Ezra D."/>
            <person name="Gonzalez J."/>
            <person name="Henrissat B."/>
            <person name="Kuo A."/>
            <person name="Liang C."/>
            <person name="Lipzen A."/>
            <person name="Lutzoni F."/>
            <person name="Magnuson J."/>
            <person name="Mondo S."/>
            <person name="Nolan M."/>
            <person name="Ohm R."/>
            <person name="Pangilinan J."/>
            <person name="Park H.-J."/>
            <person name="Ramirez L."/>
            <person name="Alfaro M."/>
            <person name="Sun H."/>
            <person name="Tritt A."/>
            <person name="Yoshinaga Y."/>
            <person name="Zwiers L.-H."/>
            <person name="Turgeon B."/>
            <person name="Goodwin S."/>
            <person name="Spatafora J."/>
            <person name="Crous P."/>
            <person name="Grigoriev I."/>
        </authorList>
    </citation>
    <scope>NUCLEOTIDE SEQUENCE</scope>
    <source>
        <strain evidence="5">CBS 121739</strain>
    </source>
</reference>
<dbReference type="PANTHER" id="PTHR38044">
    <property type="entry name" value="BOUQUET FORMATION PROTEIN 4"/>
    <property type="match status" value="1"/>
</dbReference>
<evidence type="ECO:0000256" key="2">
    <source>
        <dbReference type="ARBA" id="ARBA00023321"/>
    </source>
</evidence>
<dbReference type="SUPFAM" id="SSF54616">
    <property type="entry name" value="DNA-binding domain of Mlu1-box binding protein MBP1"/>
    <property type="match status" value="1"/>
</dbReference>
<evidence type="ECO:0000256" key="1">
    <source>
        <dbReference type="ARBA" id="ARBA00022969"/>
    </source>
</evidence>
<keyword evidence="2" id="KW-0183">Conidiation</keyword>
<dbReference type="InterPro" id="IPR003163">
    <property type="entry name" value="Tscrpt_reg_HTH_APSES-type"/>
</dbReference>
<keyword evidence="6" id="KW-1185">Reference proteome</keyword>
<evidence type="ECO:0000259" key="4">
    <source>
        <dbReference type="PROSITE" id="PS51299"/>
    </source>
</evidence>
<protein>
    <recommendedName>
        <fullName evidence="4">HTH APSES-type domain-containing protein</fullName>
    </recommendedName>
</protein>
<dbReference type="GO" id="GO:0003677">
    <property type="term" value="F:DNA binding"/>
    <property type="evidence" value="ECO:0007669"/>
    <property type="project" value="InterPro"/>
</dbReference>